<dbReference type="GO" id="GO:0016838">
    <property type="term" value="F:carbon-oxygen lyase activity, acting on phosphates"/>
    <property type="evidence" value="ECO:0007669"/>
    <property type="project" value="InterPro"/>
</dbReference>
<proteinExistence type="inferred from homology"/>
<sequence>MESFVQSTFSPLLKELFFKVKRTCSPQTYEAVLQERDGILTRDDDCVSFESTVRQHFYEQPWINQRRKRFEAIVFFSCAAPRMWFSPRLPRELEVLYTIYFIYTFLVDDEEPQVSDYTSLVTMETAPTPFMASFRSHLDKMKKNFSDEEYWYFLKGLIDFILMTRIEHLLHGRVHTLSKSSVHFPWYWKQLATSAAPHTTMVLRNHSDLVLKKQIECELERYMSFVNDLCSWYKERVIGDEVTYEEINSHIRSENSHKGLQHLLDETIGCMERCREICSDDAEILKSVDYFLVGYFQWHLVTGRYKLAPFLQIDISMETKS</sequence>
<dbReference type="GeneID" id="5428770"/>
<gene>
    <name evidence="3" type="ORF">BCIN_11g06510</name>
</gene>
<dbReference type="InterPro" id="IPR024652">
    <property type="entry name" value="Trichodiene_synth"/>
</dbReference>
<reference evidence="3 4" key="3">
    <citation type="journal article" date="2017" name="Mol. Plant Pathol.">
        <title>A gapless genome sequence of the fungus Botrytis cinerea.</title>
        <authorList>
            <person name="Van Kan J.A."/>
            <person name="Stassen J.H."/>
            <person name="Mosbach A."/>
            <person name="Van Der Lee T.A."/>
            <person name="Faino L."/>
            <person name="Farmer A.D."/>
            <person name="Papasotiriou D.G."/>
            <person name="Zhou S."/>
            <person name="Seidl M.F."/>
            <person name="Cottam E."/>
            <person name="Edel D."/>
            <person name="Hahn M."/>
            <person name="Schwartz D.C."/>
            <person name="Dietrich R.A."/>
            <person name="Widdison S."/>
            <person name="Scalliet G."/>
        </authorList>
    </citation>
    <scope>NUCLEOTIDE SEQUENCE [LARGE SCALE GENOMIC DNA]</scope>
    <source>
        <strain evidence="3 4">B05.10</strain>
    </source>
</reference>
<organism evidence="3 4">
    <name type="scientific">Botryotinia fuckeliana (strain B05.10)</name>
    <name type="common">Noble rot fungus</name>
    <name type="synonym">Botrytis cinerea</name>
    <dbReference type="NCBI Taxonomy" id="332648"/>
    <lineage>
        <taxon>Eukaryota</taxon>
        <taxon>Fungi</taxon>
        <taxon>Dikarya</taxon>
        <taxon>Ascomycota</taxon>
        <taxon>Pezizomycotina</taxon>
        <taxon>Leotiomycetes</taxon>
        <taxon>Helotiales</taxon>
        <taxon>Sclerotiniaceae</taxon>
        <taxon>Botrytis</taxon>
    </lineage>
</organism>
<reference evidence="3 4" key="1">
    <citation type="journal article" date="2011" name="PLoS Genet.">
        <title>Genomic analysis of the necrotrophic fungal pathogens Sclerotinia sclerotiorum and Botrytis cinerea.</title>
        <authorList>
            <person name="Amselem J."/>
            <person name="Cuomo C.A."/>
            <person name="van Kan J.A."/>
            <person name="Viaud M."/>
            <person name="Benito E.P."/>
            <person name="Couloux A."/>
            <person name="Coutinho P.M."/>
            <person name="de Vries R.P."/>
            <person name="Dyer P.S."/>
            <person name="Fillinger S."/>
            <person name="Fournier E."/>
            <person name="Gout L."/>
            <person name="Hahn M."/>
            <person name="Kohn L."/>
            <person name="Lapalu N."/>
            <person name="Plummer K.M."/>
            <person name="Pradier J.M."/>
            <person name="Quevillon E."/>
            <person name="Sharon A."/>
            <person name="Simon A."/>
            <person name="ten Have A."/>
            <person name="Tudzynski B."/>
            <person name="Tudzynski P."/>
            <person name="Wincker P."/>
            <person name="Andrew M."/>
            <person name="Anthouard V."/>
            <person name="Beever R.E."/>
            <person name="Beffa R."/>
            <person name="Benoit I."/>
            <person name="Bouzid O."/>
            <person name="Brault B."/>
            <person name="Chen Z."/>
            <person name="Choquer M."/>
            <person name="Collemare J."/>
            <person name="Cotton P."/>
            <person name="Danchin E.G."/>
            <person name="Da Silva C."/>
            <person name="Gautier A."/>
            <person name="Giraud C."/>
            <person name="Giraud T."/>
            <person name="Gonzalez C."/>
            <person name="Grossetete S."/>
            <person name="Guldener U."/>
            <person name="Henrissat B."/>
            <person name="Howlett B.J."/>
            <person name="Kodira C."/>
            <person name="Kretschmer M."/>
            <person name="Lappartient A."/>
            <person name="Leroch M."/>
            <person name="Levis C."/>
            <person name="Mauceli E."/>
            <person name="Neuveglise C."/>
            <person name="Oeser B."/>
            <person name="Pearson M."/>
            <person name="Poulain J."/>
            <person name="Poussereau N."/>
            <person name="Quesneville H."/>
            <person name="Rascle C."/>
            <person name="Schumacher J."/>
            <person name="Segurens B."/>
            <person name="Sexton A."/>
            <person name="Silva E."/>
            <person name="Sirven C."/>
            <person name="Soanes D.M."/>
            <person name="Talbot N.J."/>
            <person name="Templeton M."/>
            <person name="Yandava C."/>
            <person name="Yarden O."/>
            <person name="Zeng Q."/>
            <person name="Rollins J.A."/>
            <person name="Lebrun M.H."/>
            <person name="Dickman M."/>
        </authorList>
    </citation>
    <scope>NUCLEOTIDE SEQUENCE [LARGE SCALE GENOMIC DNA]</scope>
    <source>
        <strain evidence="3 4">B05.10</strain>
    </source>
</reference>
<evidence type="ECO:0000256" key="2">
    <source>
        <dbReference type="ARBA" id="ARBA00023239"/>
    </source>
</evidence>
<dbReference type="KEGG" id="bfu:BCIN_11g06510"/>
<evidence type="ECO:0008006" key="5">
    <source>
        <dbReference type="Google" id="ProtNLM"/>
    </source>
</evidence>
<dbReference type="OrthoDB" id="2998174at2759"/>
<evidence type="ECO:0000313" key="3">
    <source>
        <dbReference type="EMBL" id="ATZ55395.1"/>
    </source>
</evidence>
<evidence type="ECO:0000256" key="1">
    <source>
        <dbReference type="ARBA" id="ARBA00007946"/>
    </source>
</evidence>
<dbReference type="InterPro" id="IPR008949">
    <property type="entry name" value="Isoprenoid_synthase_dom_sf"/>
</dbReference>
<keyword evidence="2" id="KW-0456">Lyase</keyword>
<keyword evidence="4" id="KW-1185">Reference proteome</keyword>
<dbReference type="RefSeq" id="XP_024551950.1">
    <property type="nucleotide sequence ID" value="XM_024696145.1"/>
</dbReference>
<dbReference type="EMBL" id="CP009815">
    <property type="protein sequence ID" value="ATZ55395.1"/>
    <property type="molecule type" value="Genomic_DNA"/>
</dbReference>
<name>A0A384JXS9_BOTFB</name>
<dbReference type="VEuPathDB" id="FungiDB:Bcin11g06510"/>
<comment type="similarity">
    <text evidence="1">Belongs to the trichodiene synthase family.</text>
</comment>
<protein>
    <recommendedName>
        <fullName evidence="5">Terpene synthase</fullName>
    </recommendedName>
</protein>
<dbReference type="Proteomes" id="UP000001798">
    <property type="component" value="Chromosome 11"/>
</dbReference>
<evidence type="ECO:0000313" key="4">
    <source>
        <dbReference type="Proteomes" id="UP000001798"/>
    </source>
</evidence>
<dbReference type="Gene3D" id="1.10.600.10">
    <property type="entry name" value="Farnesyl Diphosphate Synthase"/>
    <property type="match status" value="1"/>
</dbReference>
<accession>A0A384JXS9</accession>
<dbReference type="AlphaFoldDB" id="A0A384JXS9"/>
<reference evidence="3 4" key="2">
    <citation type="journal article" date="2012" name="Eukaryot. Cell">
        <title>Genome update of Botrytis cinerea strains B05.10 and T4.</title>
        <authorList>
            <person name="Staats M."/>
            <person name="van Kan J.A."/>
        </authorList>
    </citation>
    <scope>NUCLEOTIDE SEQUENCE [LARGE SCALE GENOMIC DNA]</scope>
    <source>
        <strain evidence="3 4">B05.10</strain>
    </source>
</reference>
<dbReference type="Pfam" id="PF06330">
    <property type="entry name" value="TRI5"/>
    <property type="match status" value="1"/>
</dbReference>
<dbReference type="SUPFAM" id="SSF48576">
    <property type="entry name" value="Terpenoid synthases"/>
    <property type="match status" value="1"/>
</dbReference>